<organism evidence="1 2">
    <name type="scientific">Helicobacter heilmannii</name>
    <dbReference type="NCBI Taxonomy" id="35817"/>
    <lineage>
        <taxon>Bacteria</taxon>
        <taxon>Pseudomonadati</taxon>
        <taxon>Campylobacterota</taxon>
        <taxon>Epsilonproteobacteria</taxon>
        <taxon>Campylobacterales</taxon>
        <taxon>Helicobacteraceae</taxon>
        <taxon>Helicobacter</taxon>
    </lineage>
</organism>
<keyword evidence="2" id="KW-1185">Reference proteome</keyword>
<accession>A0A0K2XP01</accession>
<sequence length="42" mass="4815">MAIKDARAYKNLASALKSQGWQVCQHMTYFQILLTLALKQCQ</sequence>
<dbReference type="EMBL" id="CDMK01000001">
    <property type="protein sequence ID" value="CRI34244.1"/>
    <property type="molecule type" value="Genomic_DNA"/>
</dbReference>
<dbReference type="Proteomes" id="UP000046090">
    <property type="component" value="Unassembled WGS sequence"/>
</dbReference>
<reference evidence="2" key="1">
    <citation type="submission" date="2014-12" db="EMBL/GenBank/DDBJ databases">
        <authorList>
            <person name="Smet A."/>
        </authorList>
    </citation>
    <scope>NUCLEOTIDE SEQUENCE [LARGE SCALE GENOMIC DNA]</scope>
</reference>
<evidence type="ECO:0000313" key="1">
    <source>
        <dbReference type="EMBL" id="CRI34244.1"/>
    </source>
</evidence>
<dbReference type="STRING" id="1216962.BN341_5130"/>
<dbReference type="AlphaFoldDB" id="A0A0K2XP01"/>
<evidence type="ECO:0000313" key="2">
    <source>
        <dbReference type="Proteomes" id="UP000046090"/>
    </source>
</evidence>
<gene>
    <name evidence="1" type="ORF">HHE01_10900</name>
</gene>
<name>A0A0K2XP01_HELHE</name>
<protein>
    <submittedName>
        <fullName evidence="1">Uncharacterized protein</fullName>
    </submittedName>
</protein>
<proteinExistence type="predicted"/>